<dbReference type="OrthoDB" id="9811615at2"/>
<proteinExistence type="inferred from homology"/>
<feature type="domain" description="SHSP" evidence="3">
    <location>
        <begin position="41"/>
        <end position="152"/>
    </location>
</feature>
<dbReference type="PROSITE" id="PS01031">
    <property type="entry name" value="SHSP"/>
    <property type="match status" value="1"/>
</dbReference>
<dbReference type="SUPFAM" id="SSF49764">
    <property type="entry name" value="HSP20-like chaperones"/>
    <property type="match status" value="1"/>
</dbReference>
<gene>
    <name evidence="4" type="ORF">EPA93_41735</name>
</gene>
<dbReference type="KEGG" id="kbs:EPA93_41735"/>
<evidence type="ECO:0000256" key="2">
    <source>
        <dbReference type="RuleBase" id="RU003616"/>
    </source>
</evidence>
<organism evidence="4 5">
    <name type="scientific">Ktedonosporobacter rubrisoli</name>
    <dbReference type="NCBI Taxonomy" id="2509675"/>
    <lineage>
        <taxon>Bacteria</taxon>
        <taxon>Bacillati</taxon>
        <taxon>Chloroflexota</taxon>
        <taxon>Ktedonobacteria</taxon>
        <taxon>Ktedonobacterales</taxon>
        <taxon>Ktedonosporobacteraceae</taxon>
        <taxon>Ktedonosporobacter</taxon>
    </lineage>
</organism>
<dbReference type="InterPro" id="IPR002068">
    <property type="entry name" value="A-crystallin/Hsp20_dom"/>
</dbReference>
<dbReference type="Proteomes" id="UP000290365">
    <property type="component" value="Chromosome"/>
</dbReference>
<dbReference type="Pfam" id="PF00011">
    <property type="entry name" value="HSP20"/>
    <property type="match status" value="1"/>
</dbReference>
<accession>A0A4P6K1V1</accession>
<dbReference type="InterPro" id="IPR031107">
    <property type="entry name" value="Small_HSP"/>
</dbReference>
<dbReference type="Gene3D" id="2.60.40.790">
    <property type="match status" value="1"/>
</dbReference>
<name>A0A4P6K1V1_KTERU</name>
<dbReference type="AlphaFoldDB" id="A0A4P6K1V1"/>
<reference evidence="4 5" key="1">
    <citation type="submission" date="2019-01" db="EMBL/GenBank/DDBJ databases">
        <title>Ktedonosporobacter rubrisoli SCAWS-G2.</title>
        <authorList>
            <person name="Huang Y."/>
            <person name="Yan B."/>
        </authorList>
    </citation>
    <scope>NUCLEOTIDE SEQUENCE [LARGE SCALE GENOMIC DNA]</scope>
    <source>
        <strain evidence="4 5">SCAWS-G2</strain>
    </source>
</reference>
<dbReference type="EMBL" id="CP035758">
    <property type="protein sequence ID" value="QBD82158.1"/>
    <property type="molecule type" value="Genomic_DNA"/>
</dbReference>
<evidence type="ECO:0000313" key="5">
    <source>
        <dbReference type="Proteomes" id="UP000290365"/>
    </source>
</evidence>
<keyword evidence="5" id="KW-1185">Reference proteome</keyword>
<sequence>MQEGDTSMANITRYNPFNDVVSLREAMDRLFEDSFISPRAGLLSGRGASSNLFETSEGFTLQVPMPGVKPEDVEITAQQDTVTLKWQTKVEIPENATSHWHGFQSSQSQQSFTLPAAINADGAEASYNDGILTLKLPKAEHAKARVVKVNANKG</sequence>
<evidence type="ECO:0000259" key="3">
    <source>
        <dbReference type="PROSITE" id="PS01031"/>
    </source>
</evidence>
<comment type="similarity">
    <text evidence="1 2">Belongs to the small heat shock protein (HSP20) family.</text>
</comment>
<evidence type="ECO:0000313" key="4">
    <source>
        <dbReference type="EMBL" id="QBD82158.1"/>
    </source>
</evidence>
<dbReference type="PANTHER" id="PTHR11527">
    <property type="entry name" value="HEAT-SHOCK PROTEIN 20 FAMILY MEMBER"/>
    <property type="match status" value="1"/>
</dbReference>
<evidence type="ECO:0000256" key="1">
    <source>
        <dbReference type="PROSITE-ProRule" id="PRU00285"/>
    </source>
</evidence>
<protein>
    <submittedName>
        <fullName evidence="4">Hsp20/alpha crystallin family protein</fullName>
    </submittedName>
</protein>
<dbReference type="InterPro" id="IPR008978">
    <property type="entry name" value="HSP20-like_chaperone"/>
</dbReference>
<dbReference type="CDD" id="cd06464">
    <property type="entry name" value="ACD_sHsps-like"/>
    <property type="match status" value="1"/>
</dbReference>